<dbReference type="PANTHER" id="PTHR43531">
    <property type="entry name" value="PROTEIN ICFG"/>
    <property type="match status" value="1"/>
</dbReference>
<evidence type="ECO:0000256" key="2">
    <source>
        <dbReference type="ARBA" id="ARBA00029447"/>
    </source>
</evidence>
<dbReference type="GO" id="GO:0006935">
    <property type="term" value="P:chemotaxis"/>
    <property type="evidence" value="ECO:0007669"/>
    <property type="project" value="UniProtKB-KW"/>
</dbReference>
<dbReference type="Pfam" id="PF00015">
    <property type="entry name" value="MCPsignal"/>
    <property type="match status" value="1"/>
</dbReference>
<dbReference type="RefSeq" id="WP_129403419.1">
    <property type="nucleotide sequence ID" value="NZ_SBKP01000003.1"/>
</dbReference>
<comment type="caution">
    <text evidence="8">The sequence shown here is derived from an EMBL/GenBank/DDBJ whole genome shotgun (WGS) entry which is preliminary data.</text>
</comment>
<dbReference type="SUPFAM" id="SSF58104">
    <property type="entry name" value="Methyl-accepting chemotaxis protein (MCP) signaling domain"/>
    <property type="match status" value="1"/>
</dbReference>
<keyword evidence="1" id="KW-0145">Chemotaxis</keyword>
<feature type="region of interest" description="Disordered" evidence="4">
    <location>
        <begin position="572"/>
        <end position="592"/>
    </location>
</feature>
<keyword evidence="5" id="KW-0812">Transmembrane</keyword>
<dbReference type="GO" id="GO:0007165">
    <property type="term" value="P:signal transduction"/>
    <property type="evidence" value="ECO:0007669"/>
    <property type="project" value="UniProtKB-KW"/>
</dbReference>
<proteinExistence type="inferred from homology"/>
<dbReference type="PANTHER" id="PTHR43531:SF11">
    <property type="entry name" value="METHYL-ACCEPTING CHEMOTAXIS PROTEIN 3"/>
    <property type="match status" value="1"/>
</dbReference>
<evidence type="ECO:0000259" key="6">
    <source>
        <dbReference type="PROSITE" id="PS50111"/>
    </source>
</evidence>
<dbReference type="CDD" id="cd11386">
    <property type="entry name" value="MCP_signal"/>
    <property type="match status" value="1"/>
</dbReference>
<evidence type="ECO:0000256" key="1">
    <source>
        <dbReference type="ARBA" id="ARBA00022500"/>
    </source>
</evidence>
<evidence type="ECO:0000313" key="9">
    <source>
        <dbReference type="Proteomes" id="UP000290958"/>
    </source>
</evidence>
<feature type="transmembrane region" description="Helical" evidence="5">
    <location>
        <begin position="6"/>
        <end position="27"/>
    </location>
</feature>
<dbReference type="GO" id="GO:0016020">
    <property type="term" value="C:membrane"/>
    <property type="evidence" value="ECO:0007669"/>
    <property type="project" value="InterPro"/>
</dbReference>
<dbReference type="InterPro" id="IPR051310">
    <property type="entry name" value="MCP_chemotaxis"/>
</dbReference>
<organism evidence="8 9">
    <name type="scientific">Sphingobium fluviale</name>
    <dbReference type="NCBI Taxonomy" id="2506423"/>
    <lineage>
        <taxon>Bacteria</taxon>
        <taxon>Pseudomonadati</taxon>
        <taxon>Pseudomonadota</taxon>
        <taxon>Alphaproteobacteria</taxon>
        <taxon>Sphingomonadales</taxon>
        <taxon>Sphingomonadaceae</taxon>
        <taxon>Sphingobium</taxon>
    </lineage>
</organism>
<dbReference type="Pfam" id="PF00672">
    <property type="entry name" value="HAMP"/>
    <property type="match status" value="1"/>
</dbReference>
<sequence>MEIRKLVTVSALIMIVLMALGIVWGTVRINEIRMGGPIQTNIQSASDLIADIIPPSAYVIEPYLEAALLVQEPASLAMHEKRLKELRAEYDARHAYWKAHSFDPVLHERITHATHDTAMQFWEALDTKFLPAVRSGDREATDRAFWHLTTAFDEHRQAVINTVTLATDYQERLRENAAQRLRATMVVLGMLVVSLFVLVLAFCGIVRWRVLRPIVNLSQQMDRMATGDMRFDDISAGRRDEIGAINRALGGIVGYVRTKAETEARAAMEIQQKVVAELGAGLDRLRQGKLGYRIPDDFPHDYEALREDYHSAVESVESAISHVHVATQALNASANEIGTATHDLTQRTEMQAENLQTISATTRQLAERAQQAVISSRHVSSIVDEVQQQADTNEHVVSEAITAMGEIERSAASITRITNVIDGIAYQTNLLALNAGIEAARAGDAGKGFAVVATEVRALAQRCADAAREIKELIGESSEHIGGGVALVRQCGDAFQAIVERVGHVSGLIEGIVGAAADQESGVRHVDEAIRSIDRMTQQNASMGEECTATARALKVEADKLREMVARFEMRPVESEDAAPDHATPDCALHAA</sequence>
<keyword evidence="9" id="KW-1185">Reference proteome</keyword>
<evidence type="ECO:0000256" key="5">
    <source>
        <dbReference type="SAM" id="Phobius"/>
    </source>
</evidence>
<feature type="domain" description="Methyl-accepting transducer" evidence="6">
    <location>
        <begin position="326"/>
        <end position="555"/>
    </location>
</feature>
<dbReference type="InterPro" id="IPR003660">
    <property type="entry name" value="HAMP_dom"/>
</dbReference>
<feature type="domain" description="HAMP" evidence="7">
    <location>
        <begin position="208"/>
        <end position="261"/>
    </location>
</feature>
<dbReference type="Gene3D" id="6.10.340.10">
    <property type="match status" value="1"/>
</dbReference>
<accession>A0A4Q1KJS5</accession>
<gene>
    <name evidence="8" type="ORF">EQG66_04920</name>
</gene>
<feature type="domain" description="HAMP" evidence="7">
    <location>
        <begin position="269"/>
        <end position="321"/>
    </location>
</feature>
<protein>
    <submittedName>
        <fullName evidence="8">Methyl-accepting chemotaxis protein</fullName>
    </submittedName>
</protein>
<dbReference type="SUPFAM" id="SSF158472">
    <property type="entry name" value="HAMP domain-like"/>
    <property type="match status" value="1"/>
</dbReference>
<keyword evidence="5" id="KW-0472">Membrane</keyword>
<comment type="similarity">
    <text evidence="2">Belongs to the methyl-accepting chemotaxis (MCP) protein family.</text>
</comment>
<dbReference type="AlphaFoldDB" id="A0A4Q1KJS5"/>
<keyword evidence="5" id="KW-1133">Transmembrane helix</keyword>
<dbReference type="InterPro" id="IPR004089">
    <property type="entry name" value="MCPsignal_dom"/>
</dbReference>
<dbReference type="SMART" id="SM00304">
    <property type="entry name" value="HAMP"/>
    <property type="match status" value="2"/>
</dbReference>
<dbReference type="PROSITE" id="PS50111">
    <property type="entry name" value="CHEMOTAXIS_TRANSDUC_2"/>
    <property type="match status" value="1"/>
</dbReference>
<feature type="transmembrane region" description="Helical" evidence="5">
    <location>
        <begin position="183"/>
        <end position="208"/>
    </location>
</feature>
<dbReference type="EMBL" id="SBKP01000003">
    <property type="protein sequence ID" value="RXR29882.1"/>
    <property type="molecule type" value="Genomic_DNA"/>
</dbReference>
<evidence type="ECO:0000256" key="4">
    <source>
        <dbReference type="SAM" id="MobiDB-lite"/>
    </source>
</evidence>
<dbReference type="CDD" id="cd06225">
    <property type="entry name" value="HAMP"/>
    <property type="match status" value="1"/>
</dbReference>
<dbReference type="Gene3D" id="1.10.287.950">
    <property type="entry name" value="Methyl-accepting chemotaxis protein"/>
    <property type="match status" value="1"/>
</dbReference>
<keyword evidence="3" id="KW-0807">Transducer</keyword>
<feature type="compositionally biased region" description="Basic and acidic residues" evidence="4">
    <location>
        <begin position="572"/>
        <end position="584"/>
    </location>
</feature>
<evidence type="ECO:0000259" key="7">
    <source>
        <dbReference type="PROSITE" id="PS50885"/>
    </source>
</evidence>
<dbReference type="Proteomes" id="UP000290958">
    <property type="component" value="Unassembled WGS sequence"/>
</dbReference>
<evidence type="ECO:0000313" key="8">
    <source>
        <dbReference type="EMBL" id="RXR29882.1"/>
    </source>
</evidence>
<evidence type="ECO:0000256" key="3">
    <source>
        <dbReference type="PROSITE-ProRule" id="PRU00284"/>
    </source>
</evidence>
<name>A0A4Q1KJS5_9SPHN</name>
<dbReference type="PROSITE" id="PS50885">
    <property type="entry name" value="HAMP"/>
    <property type="match status" value="2"/>
</dbReference>
<dbReference type="SMART" id="SM00283">
    <property type="entry name" value="MA"/>
    <property type="match status" value="1"/>
</dbReference>
<reference evidence="9" key="1">
    <citation type="submission" date="2019-01" db="EMBL/GenBank/DDBJ databases">
        <title>Cytophagaceae bacterium strain CAR-16.</title>
        <authorList>
            <person name="Chen W.-M."/>
        </authorList>
    </citation>
    <scope>NUCLEOTIDE SEQUENCE [LARGE SCALE GENOMIC DNA]</scope>
    <source>
        <strain evidence="9">CHR27</strain>
    </source>
</reference>
<dbReference type="OrthoDB" id="5292010at2"/>